<feature type="compositionally biased region" description="Basic and acidic residues" evidence="1">
    <location>
        <begin position="62"/>
        <end position="87"/>
    </location>
</feature>
<feature type="region of interest" description="Disordered" evidence="1">
    <location>
        <begin position="143"/>
        <end position="167"/>
    </location>
</feature>
<keyword evidence="3" id="KW-1185">Reference proteome</keyword>
<protein>
    <submittedName>
        <fullName evidence="2">Uncharacterized protein</fullName>
    </submittedName>
</protein>
<dbReference type="EMBL" id="JASCZI010121087">
    <property type="protein sequence ID" value="MED6159627.1"/>
    <property type="molecule type" value="Genomic_DNA"/>
</dbReference>
<proteinExistence type="predicted"/>
<feature type="compositionally biased region" description="Polar residues" evidence="1">
    <location>
        <begin position="1"/>
        <end position="14"/>
    </location>
</feature>
<evidence type="ECO:0000256" key="1">
    <source>
        <dbReference type="SAM" id="MobiDB-lite"/>
    </source>
</evidence>
<name>A0ABU6UFY1_9FABA</name>
<accession>A0ABU6UFY1</accession>
<evidence type="ECO:0000313" key="3">
    <source>
        <dbReference type="Proteomes" id="UP001341840"/>
    </source>
</evidence>
<reference evidence="2 3" key="1">
    <citation type="journal article" date="2023" name="Plants (Basel)">
        <title>Bridging the Gap: Combining Genomics and Transcriptomics Approaches to Understand Stylosanthes scabra, an Orphan Legume from the Brazilian Caatinga.</title>
        <authorList>
            <person name="Ferreira-Neto J.R.C."/>
            <person name="da Silva M.D."/>
            <person name="Binneck E."/>
            <person name="de Melo N.F."/>
            <person name="da Silva R.H."/>
            <person name="de Melo A.L.T.M."/>
            <person name="Pandolfi V."/>
            <person name="Bustamante F.O."/>
            <person name="Brasileiro-Vidal A.C."/>
            <person name="Benko-Iseppon A.M."/>
        </authorList>
    </citation>
    <scope>NUCLEOTIDE SEQUENCE [LARGE SCALE GENOMIC DNA]</scope>
    <source>
        <tissue evidence="2">Leaves</tissue>
    </source>
</reference>
<dbReference type="Proteomes" id="UP001341840">
    <property type="component" value="Unassembled WGS sequence"/>
</dbReference>
<sequence length="262" mass="28284">METESSIVQETNLCSVGEGFENKGGPPPEELMRINDANNEASVGNEAEDGGVSCCKCISISDKKKDGGAREEEEDNHVKEPIEHFGLDRPITGNGVNTDGMRDHESETGPETSNPSSCSFPPGFGPCADGTYVHRECDHSTGDEIIADDNKGSPYQSEDDIEVSSEEGVGTADLIPQTRRKTKARREGDGACVRKKSTKLLCSFGASSGKIIKAVLVDGEWLEACKDFALRGLPRALSDHCLLLVYSEMIDWGPKPFRTLDA</sequence>
<gene>
    <name evidence="2" type="ORF">PIB30_043915</name>
</gene>
<feature type="region of interest" description="Disordered" evidence="1">
    <location>
        <begin position="1"/>
        <end position="28"/>
    </location>
</feature>
<comment type="caution">
    <text evidence="2">The sequence shown here is derived from an EMBL/GenBank/DDBJ whole genome shotgun (WGS) entry which is preliminary data.</text>
</comment>
<feature type="region of interest" description="Disordered" evidence="1">
    <location>
        <begin position="62"/>
        <end position="121"/>
    </location>
</feature>
<evidence type="ECO:0000313" key="2">
    <source>
        <dbReference type="EMBL" id="MED6159627.1"/>
    </source>
</evidence>
<organism evidence="2 3">
    <name type="scientific">Stylosanthes scabra</name>
    <dbReference type="NCBI Taxonomy" id="79078"/>
    <lineage>
        <taxon>Eukaryota</taxon>
        <taxon>Viridiplantae</taxon>
        <taxon>Streptophyta</taxon>
        <taxon>Embryophyta</taxon>
        <taxon>Tracheophyta</taxon>
        <taxon>Spermatophyta</taxon>
        <taxon>Magnoliopsida</taxon>
        <taxon>eudicotyledons</taxon>
        <taxon>Gunneridae</taxon>
        <taxon>Pentapetalae</taxon>
        <taxon>rosids</taxon>
        <taxon>fabids</taxon>
        <taxon>Fabales</taxon>
        <taxon>Fabaceae</taxon>
        <taxon>Papilionoideae</taxon>
        <taxon>50 kb inversion clade</taxon>
        <taxon>dalbergioids sensu lato</taxon>
        <taxon>Dalbergieae</taxon>
        <taxon>Pterocarpus clade</taxon>
        <taxon>Stylosanthes</taxon>
    </lineage>
</organism>